<sequence length="183" mass="21112">MFESVYNFKKNEPFLVPFSNIPFIYNGSSGMMMDGVSCFALLILEEQGIKEELSSVIGYLFTEDECSKEMSISSSSIIEKRFMELHNFFEQHFLFFANIPFENKKELFVYTAFLDQLATDCFQFVKFEEPTPTNYSQAYKLIDDLAYSKGITKKEISKYKLNLLNLLSVNKPQAYLAITFSAA</sequence>
<keyword evidence="1" id="KW-0614">Plasmid</keyword>
<dbReference type="AlphaFoldDB" id="A0A6M6E160"/>
<geneLocation type="plasmid" evidence="2">
    <name>pfdu301a</name>
</geneLocation>
<reference evidence="1 2" key="1">
    <citation type="submission" date="2019-10" db="EMBL/GenBank/DDBJ databases">
        <title>Complete genome sequences for adaption low water activity.</title>
        <authorList>
            <person name="Zhao L."/>
            <person name="Zhong J."/>
        </authorList>
    </citation>
    <scope>NUCLEOTIDE SEQUENCE [LARGE SCALE GENOMIC DNA]</scope>
    <source>
        <strain evidence="1 2">FDU301</strain>
        <plasmid evidence="2">pfdu301a</plasmid>
    </source>
</reference>
<proteinExistence type="predicted"/>
<evidence type="ECO:0000313" key="1">
    <source>
        <dbReference type="EMBL" id="QJX80793.1"/>
    </source>
</evidence>
<organism evidence="1 2">
    <name type="scientific">Priestia megaterium</name>
    <name type="common">Bacillus megaterium</name>
    <dbReference type="NCBI Taxonomy" id="1404"/>
    <lineage>
        <taxon>Bacteria</taxon>
        <taxon>Bacillati</taxon>
        <taxon>Bacillota</taxon>
        <taxon>Bacilli</taxon>
        <taxon>Bacillales</taxon>
        <taxon>Bacillaceae</taxon>
        <taxon>Priestia</taxon>
    </lineage>
</organism>
<gene>
    <name evidence="1" type="ORF">FDZ14_32400</name>
</gene>
<name>A0A6M6E160_PRIMG</name>
<accession>A0A6M6E160</accession>
<protein>
    <submittedName>
        <fullName evidence="1">Uncharacterized protein</fullName>
    </submittedName>
</protein>
<dbReference type="RefSeq" id="WP_171778792.1">
    <property type="nucleotide sequence ID" value="NZ_CP045273.1"/>
</dbReference>
<dbReference type="EMBL" id="CP045273">
    <property type="protein sequence ID" value="QJX80793.1"/>
    <property type="molecule type" value="Genomic_DNA"/>
</dbReference>
<evidence type="ECO:0000313" key="2">
    <source>
        <dbReference type="Proteomes" id="UP000501076"/>
    </source>
</evidence>
<dbReference type="Proteomes" id="UP000501076">
    <property type="component" value="Plasmid pFDU301A"/>
</dbReference>